<evidence type="ECO:0000256" key="3">
    <source>
        <dbReference type="ARBA" id="ARBA00022741"/>
    </source>
</evidence>
<evidence type="ECO:0000256" key="1">
    <source>
        <dbReference type="ARBA" id="ARBA00009636"/>
    </source>
</evidence>
<dbReference type="EMBL" id="JBBHLL010000162">
    <property type="protein sequence ID" value="KAK7811935.1"/>
    <property type="molecule type" value="Genomic_DNA"/>
</dbReference>
<sequence length="116" mass="13440">MRKCSMQYENRCSIEEQTLRKAKTSVTSRHLIKMAVTFSGSGTASKDLTKFISEQFTAVFHKMAFIYMYKRKAMEETEFTKAETTAPEFCYRRRGALSWEMVIIGLQLGNIDSQQQ</sequence>
<dbReference type="GO" id="GO:0005874">
    <property type="term" value="C:microtubule"/>
    <property type="evidence" value="ECO:0007669"/>
    <property type="project" value="UniProtKB-KW"/>
</dbReference>
<keyword evidence="2" id="KW-0493">Microtubule</keyword>
<dbReference type="InterPro" id="IPR008280">
    <property type="entry name" value="Tub_FtsZ_C"/>
</dbReference>
<dbReference type="AlphaFoldDB" id="A0AAW0IBU8"/>
<dbReference type="Gene3D" id="1.10.287.600">
    <property type="entry name" value="Helix hairpin bin"/>
    <property type="match status" value="1"/>
</dbReference>
<comment type="similarity">
    <text evidence="1">Belongs to the tubulin family.</text>
</comment>
<evidence type="ECO:0000313" key="5">
    <source>
        <dbReference type="EMBL" id="KAK7811935.1"/>
    </source>
</evidence>
<reference evidence="5 6" key="1">
    <citation type="journal article" date="2023" name="bioRxiv">
        <title>Conserved and derived expression patterns and positive selection on dental genes reveal complex evolutionary context of ever-growing rodent molars.</title>
        <authorList>
            <person name="Calamari Z.T."/>
            <person name="Song A."/>
            <person name="Cohen E."/>
            <person name="Akter M."/>
            <person name="Roy R.D."/>
            <person name="Hallikas O."/>
            <person name="Christensen M.M."/>
            <person name="Li P."/>
            <person name="Marangoni P."/>
            <person name="Jernvall J."/>
            <person name="Klein O.D."/>
        </authorList>
    </citation>
    <scope>NUCLEOTIDE SEQUENCE [LARGE SCALE GENOMIC DNA]</scope>
    <source>
        <strain evidence="5">V071</strain>
    </source>
</reference>
<dbReference type="InterPro" id="IPR023123">
    <property type="entry name" value="Tubulin_C"/>
</dbReference>
<protein>
    <submittedName>
        <fullName evidence="5">Uncharacterized protein</fullName>
    </submittedName>
</protein>
<proteinExistence type="inferred from homology"/>
<organism evidence="5 6">
    <name type="scientific">Myodes glareolus</name>
    <name type="common">Bank vole</name>
    <name type="synonym">Clethrionomys glareolus</name>
    <dbReference type="NCBI Taxonomy" id="447135"/>
    <lineage>
        <taxon>Eukaryota</taxon>
        <taxon>Metazoa</taxon>
        <taxon>Chordata</taxon>
        <taxon>Craniata</taxon>
        <taxon>Vertebrata</taxon>
        <taxon>Euteleostomi</taxon>
        <taxon>Mammalia</taxon>
        <taxon>Eutheria</taxon>
        <taxon>Euarchontoglires</taxon>
        <taxon>Glires</taxon>
        <taxon>Rodentia</taxon>
        <taxon>Myomorpha</taxon>
        <taxon>Muroidea</taxon>
        <taxon>Cricetidae</taxon>
        <taxon>Arvicolinae</taxon>
        <taxon>Myodes</taxon>
    </lineage>
</organism>
<accession>A0AAW0IBU8</accession>
<dbReference type="Proteomes" id="UP001488838">
    <property type="component" value="Unassembled WGS sequence"/>
</dbReference>
<comment type="caution">
    <text evidence="5">The sequence shown here is derived from an EMBL/GenBank/DDBJ whole genome shotgun (WGS) entry which is preliminary data.</text>
</comment>
<evidence type="ECO:0000313" key="6">
    <source>
        <dbReference type="Proteomes" id="UP001488838"/>
    </source>
</evidence>
<name>A0AAW0IBU8_MYOGA</name>
<gene>
    <name evidence="5" type="ORF">U0070_006988</name>
</gene>
<dbReference type="SUPFAM" id="SSF55307">
    <property type="entry name" value="Tubulin C-terminal domain-like"/>
    <property type="match status" value="1"/>
</dbReference>
<evidence type="ECO:0000256" key="4">
    <source>
        <dbReference type="ARBA" id="ARBA00023134"/>
    </source>
</evidence>
<evidence type="ECO:0000256" key="2">
    <source>
        <dbReference type="ARBA" id="ARBA00022701"/>
    </source>
</evidence>
<keyword evidence="3" id="KW-0547">Nucleotide-binding</keyword>
<keyword evidence="6" id="KW-1185">Reference proteome</keyword>
<dbReference type="GO" id="GO:0005525">
    <property type="term" value="F:GTP binding"/>
    <property type="evidence" value="ECO:0007669"/>
    <property type="project" value="UniProtKB-KW"/>
</dbReference>
<keyword evidence="4" id="KW-0342">GTP-binding</keyword>